<proteinExistence type="predicted"/>
<evidence type="ECO:0000313" key="1">
    <source>
        <dbReference type="EMBL" id="QOR94179.1"/>
    </source>
</evidence>
<dbReference type="InterPro" id="IPR007841">
    <property type="entry name" value="UPF0210"/>
</dbReference>
<dbReference type="PANTHER" id="PTHR37560:SF2">
    <property type="entry name" value="DUF711 DOMAIN-CONTAINING PROTEIN"/>
    <property type="match status" value="1"/>
</dbReference>
<dbReference type="SUPFAM" id="SSF51998">
    <property type="entry name" value="PFL-like glycyl radical enzymes"/>
    <property type="match status" value="1"/>
</dbReference>
<accession>A0A7M1UQB2</accession>
<reference evidence="1 2" key="1">
    <citation type="submission" date="2020-10" db="EMBL/GenBank/DDBJ databases">
        <title>Complete genome sequence of Thermosphaera aggregans strain 3507.</title>
        <authorList>
            <person name="Zayulina K.S."/>
            <person name="Elcheninov A.G."/>
            <person name="Toshchakov S.V."/>
            <person name="Kublanov I.V."/>
            <person name="Kochetkova T.V."/>
        </authorList>
    </citation>
    <scope>NUCLEOTIDE SEQUENCE [LARGE SCALE GENOMIC DNA]</scope>
    <source>
        <strain evidence="1 2">3507</strain>
    </source>
</reference>
<dbReference type="GeneID" id="59454954"/>
<dbReference type="KEGG" id="tcs:IMZ38_06010"/>
<dbReference type="OrthoDB" id="36493at2157"/>
<evidence type="ECO:0000313" key="2">
    <source>
        <dbReference type="Proteomes" id="UP000593766"/>
    </source>
</evidence>
<dbReference type="AlphaFoldDB" id="A0A7M1UQB2"/>
<dbReference type="EMBL" id="CP063144">
    <property type="protein sequence ID" value="QOR94179.1"/>
    <property type="molecule type" value="Genomic_DNA"/>
</dbReference>
<dbReference type="Gene3D" id="3.20.70.20">
    <property type="match status" value="1"/>
</dbReference>
<protein>
    <submittedName>
        <fullName evidence="1">DUF711 family protein</fullName>
    </submittedName>
</protein>
<dbReference type="PANTHER" id="PTHR37560">
    <property type="entry name" value="UPF0210 PROTEIN SPR0218"/>
    <property type="match status" value="1"/>
</dbReference>
<keyword evidence="2" id="KW-1185">Reference proteome</keyword>
<gene>
    <name evidence="1" type="ORF">IMZ38_06010</name>
</gene>
<organism evidence="1 2">
    <name type="scientific">Thermosphaera chiliense</name>
    <dbReference type="NCBI Taxonomy" id="3402707"/>
    <lineage>
        <taxon>Archaea</taxon>
        <taxon>Thermoproteota</taxon>
        <taxon>Thermoprotei</taxon>
        <taxon>Desulfurococcales</taxon>
        <taxon>Desulfurococcaceae</taxon>
        <taxon>Thermosphaera</taxon>
    </lineage>
</organism>
<dbReference type="Proteomes" id="UP000593766">
    <property type="component" value="Chromosome"/>
</dbReference>
<dbReference type="Pfam" id="PF05167">
    <property type="entry name" value="DUF711"/>
    <property type="match status" value="1"/>
</dbReference>
<dbReference type="RefSeq" id="WP_193435981.1">
    <property type="nucleotide sequence ID" value="NZ_CP063144.1"/>
</dbReference>
<name>A0A7M1UQB2_9CREN</name>
<sequence length="354" mass="39405">MENLVVRAVTYFSTSRHIGNAYNEIVEAESLLKSVEKSLSKHGYSVFTKRLSFPGLDPRSAEKIVEYLAGSDLLVSIGYQKIRRLGLEDAVYFTGNGFYVPILYNGEDPLVFANKASEIITRAAEQNPVNATRIALGFHSKDFTTPYFPDSSTTGKARLALAFLYPKALIGETGENIDIQTAFERVFAEIHRVAKLVEEQTGIPVKIDYSLSPWMENSVADLFEKLGYSLLQPGANYAINLLNSLIRKYMDKERAVGFNEVMLPYAEDSLLVKYGSEKLLRARDFLLFASTCVAGVDMIVIPSEKRSLMKLILDTYALRLVKKKPLAFRAIPVPGNPGDSLEMGKFGKPVILGY</sequence>